<dbReference type="InterPro" id="IPR016024">
    <property type="entry name" value="ARM-type_fold"/>
</dbReference>
<evidence type="ECO:0000313" key="10">
    <source>
        <dbReference type="EMBL" id="CAF0816845.1"/>
    </source>
</evidence>
<keyword evidence="4" id="KW-0547">Nucleotide-binding</keyword>
<dbReference type="PANTHER" id="PTHR22983:SF6">
    <property type="entry name" value="SERINE_THREONINE-PROTEIN KINASE 36"/>
    <property type="match status" value="1"/>
</dbReference>
<dbReference type="OrthoDB" id="266718at2759"/>
<name>A0A813U0Q8_9BILA</name>
<dbReference type="InterPro" id="IPR011989">
    <property type="entry name" value="ARM-like"/>
</dbReference>
<keyword evidence="3" id="KW-0808">Transferase</keyword>
<proteinExistence type="predicted"/>
<dbReference type="Gene3D" id="1.25.10.10">
    <property type="entry name" value="Leucine-rich Repeat Variant"/>
    <property type="match status" value="1"/>
</dbReference>
<dbReference type="Proteomes" id="UP000663879">
    <property type="component" value="Unassembled WGS sequence"/>
</dbReference>
<evidence type="ECO:0000256" key="4">
    <source>
        <dbReference type="ARBA" id="ARBA00022741"/>
    </source>
</evidence>
<comment type="catalytic activity">
    <reaction evidence="8">
        <text>L-seryl-[protein] + ATP = O-phospho-L-seryl-[protein] + ADP + H(+)</text>
        <dbReference type="Rhea" id="RHEA:17989"/>
        <dbReference type="Rhea" id="RHEA-COMP:9863"/>
        <dbReference type="Rhea" id="RHEA-COMP:11604"/>
        <dbReference type="ChEBI" id="CHEBI:15378"/>
        <dbReference type="ChEBI" id="CHEBI:29999"/>
        <dbReference type="ChEBI" id="CHEBI:30616"/>
        <dbReference type="ChEBI" id="CHEBI:83421"/>
        <dbReference type="ChEBI" id="CHEBI:456216"/>
        <dbReference type="EC" id="2.7.11.1"/>
    </reaction>
</comment>
<dbReference type="EC" id="2.7.11.1" evidence="1"/>
<dbReference type="PROSITE" id="PS00108">
    <property type="entry name" value="PROTEIN_KINASE_ST"/>
    <property type="match status" value="1"/>
</dbReference>
<evidence type="ECO:0000256" key="5">
    <source>
        <dbReference type="ARBA" id="ARBA00022777"/>
    </source>
</evidence>
<evidence type="ECO:0000256" key="6">
    <source>
        <dbReference type="ARBA" id="ARBA00022840"/>
    </source>
</evidence>
<dbReference type="SUPFAM" id="SSF56112">
    <property type="entry name" value="Protein kinase-like (PK-like)"/>
    <property type="match status" value="1"/>
</dbReference>
<dbReference type="SMART" id="SM00220">
    <property type="entry name" value="S_TKc"/>
    <property type="match status" value="1"/>
</dbReference>
<dbReference type="Pfam" id="PF00069">
    <property type="entry name" value="Pkinase"/>
    <property type="match status" value="1"/>
</dbReference>
<evidence type="ECO:0000256" key="2">
    <source>
        <dbReference type="ARBA" id="ARBA00022527"/>
    </source>
</evidence>
<evidence type="ECO:0000313" key="11">
    <source>
        <dbReference type="Proteomes" id="UP000663879"/>
    </source>
</evidence>
<protein>
    <recommendedName>
        <fullName evidence="1">non-specific serine/threonine protein kinase</fullName>
        <ecNumber evidence="1">2.7.11.1</ecNumber>
    </recommendedName>
</protein>
<dbReference type="PROSITE" id="PS50011">
    <property type="entry name" value="PROTEIN_KINASE_DOM"/>
    <property type="match status" value="1"/>
</dbReference>
<dbReference type="GO" id="GO:0004674">
    <property type="term" value="F:protein serine/threonine kinase activity"/>
    <property type="evidence" value="ECO:0007669"/>
    <property type="project" value="UniProtKB-KW"/>
</dbReference>
<gene>
    <name evidence="10" type="ORF">OXX778_LOCUS7257</name>
</gene>
<comment type="caution">
    <text evidence="10">The sequence shown here is derived from an EMBL/GenBank/DDBJ whole genome shotgun (WGS) entry which is preliminary data.</text>
</comment>
<dbReference type="GO" id="GO:0005737">
    <property type="term" value="C:cytoplasm"/>
    <property type="evidence" value="ECO:0007669"/>
    <property type="project" value="UniProtKB-ARBA"/>
</dbReference>
<feature type="non-terminal residue" evidence="10">
    <location>
        <position position="1296"/>
    </location>
</feature>
<accession>A0A813U0Q8</accession>
<keyword evidence="5" id="KW-0418">Kinase</keyword>
<evidence type="ECO:0000256" key="1">
    <source>
        <dbReference type="ARBA" id="ARBA00012513"/>
    </source>
</evidence>
<dbReference type="GO" id="GO:0005524">
    <property type="term" value="F:ATP binding"/>
    <property type="evidence" value="ECO:0007669"/>
    <property type="project" value="UniProtKB-KW"/>
</dbReference>
<dbReference type="InterPro" id="IPR011009">
    <property type="entry name" value="Kinase-like_dom_sf"/>
</dbReference>
<dbReference type="InterPro" id="IPR008271">
    <property type="entry name" value="Ser/Thr_kinase_AS"/>
</dbReference>
<evidence type="ECO:0000256" key="8">
    <source>
        <dbReference type="ARBA" id="ARBA00048679"/>
    </source>
</evidence>
<sequence length="1296" mass="148087">SEKELKNLKHEIEILRNLHHDNIIQLLDSFETDKEVVVVTEYADGELFGLLEDDGSLPEEQVQNIACQLVSALHYLHSHRIMHRDMKPQNILLCKDRVKLCDFGFARAMSVETMVLTSIKGTPLYMSPELVEDKPYDHNADLWALGCILYEIFTGNPPFYTNNLYQLVDMIVKGQVKWPKTMSSCFKNFLQGLLTKDPAKRLSWPQLAEHEFVKSGIKIPDLTASIMEPLTVQLTDEQLKRKLEQQKAKAPPPGTSRILSKATREQKKQHIALAKEATNAKKLDATLKPEEVAKSVSKTLVPETKETEGDEWQNLLENLNPENLDLCLKYLMDESFLNRIKLKLQSAKQLMLDCRLEGASQFRDLCRLVTNLLSIQVEIDVEEVDSSSQTVKANELVNKKFDTSQLRLLENFVNSLDIARYFFDLLKLFLSDRANLKSLKEQVWFEQIQLDTLTVIQAYLSSNLSQLELVQSLTSSNYIKYSKEILILGEILLNLEKDSGLRLKERTIICLITLCEIMEQHPNEANDWYGYVCSSESTLFDAYIKCMFQDESQLKQIIDFTNGDRKLAEEVQDEFIQLCVAILAAFTYVPLNVSNKTQIQKLKVSKYLANKLMEPYSLNFTDNWLVFLRHPTSCINVLKALYSMCSASPQMCLFVSKKGSIMNTLFDILSEKVELPEMVVNEIIEMAIHTMNVLIIQLYDLPLSNSSSLNSKANENGQTDLFWDKRFINITSGAALLFNIFLQSQIASHTAAGALLFNQLLLIGCPCEVEPDSMLESAISVLTDLNQIQVKCPFKYGVIDGLLMLLNQMLTQGEQMIADQFLETNLWDLLWQRISQFLKPEDNEENLDNSYFDWTFCSPNGYLYLLQLSTRMLTMSSQNCISLILKDDYVMFDALSYILSDRFLNSIKLYDTELNPIESFNQHSRHGSIILSNRTRCDDLESSLSDINENYGDYLVGEFIINISQIICFPFAIDANEQVISRLFKIIKEFNLFNKIIQACVKNFKSNKLNMDIPMSLITRLILTDNDLVQLMINQMINSTDINEFLTSLLYSKMSSDSLIGDIFTIFSHLSRNSEEIVACLIKILQGQQENFKILIKSLNGNLVIKSKCCNMIGNMMKFNDNFYEVLKREKAIFDCLFKCCQLDEINVRKSACYALGNLVYHSDLLYPSVEDKLNVLVKLLSDSLAKTRVHSTAVIGNLVNHKFTDKMISLKIPQKVLELACHDTQLSVQESALNALLAFCKHDKARKCLRDLDAIEKLSNLNFKNNKDLDTSIKNSYLNALNLSKNIIKLLKSNN</sequence>
<evidence type="ECO:0000256" key="7">
    <source>
        <dbReference type="ARBA" id="ARBA00047899"/>
    </source>
</evidence>
<dbReference type="FunFam" id="1.10.510.10:FF:000571">
    <property type="entry name" value="Maternal embryonic leucine zipper kinase"/>
    <property type="match status" value="1"/>
</dbReference>
<reference evidence="10" key="1">
    <citation type="submission" date="2021-02" db="EMBL/GenBank/DDBJ databases">
        <authorList>
            <person name="Nowell W R."/>
        </authorList>
    </citation>
    <scope>NUCLEOTIDE SEQUENCE</scope>
    <source>
        <strain evidence="10">Ploen Becks lab</strain>
    </source>
</reference>
<keyword evidence="11" id="KW-1185">Reference proteome</keyword>
<feature type="domain" description="Protein kinase" evidence="9">
    <location>
        <begin position="1"/>
        <end position="213"/>
    </location>
</feature>
<organism evidence="10 11">
    <name type="scientific">Brachionus calyciflorus</name>
    <dbReference type="NCBI Taxonomy" id="104777"/>
    <lineage>
        <taxon>Eukaryota</taxon>
        <taxon>Metazoa</taxon>
        <taxon>Spiralia</taxon>
        <taxon>Gnathifera</taxon>
        <taxon>Rotifera</taxon>
        <taxon>Eurotatoria</taxon>
        <taxon>Monogononta</taxon>
        <taxon>Pseudotrocha</taxon>
        <taxon>Ploima</taxon>
        <taxon>Brachionidae</taxon>
        <taxon>Brachionus</taxon>
    </lineage>
</organism>
<comment type="catalytic activity">
    <reaction evidence="7">
        <text>L-threonyl-[protein] + ATP = O-phospho-L-threonyl-[protein] + ADP + H(+)</text>
        <dbReference type="Rhea" id="RHEA:46608"/>
        <dbReference type="Rhea" id="RHEA-COMP:11060"/>
        <dbReference type="Rhea" id="RHEA-COMP:11605"/>
        <dbReference type="ChEBI" id="CHEBI:15378"/>
        <dbReference type="ChEBI" id="CHEBI:30013"/>
        <dbReference type="ChEBI" id="CHEBI:30616"/>
        <dbReference type="ChEBI" id="CHEBI:61977"/>
        <dbReference type="ChEBI" id="CHEBI:456216"/>
        <dbReference type="EC" id="2.7.11.1"/>
    </reaction>
</comment>
<dbReference type="InterPro" id="IPR000719">
    <property type="entry name" value="Prot_kinase_dom"/>
</dbReference>
<dbReference type="SUPFAM" id="SSF48371">
    <property type="entry name" value="ARM repeat"/>
    <property type="match status" value="1"/>
</dbReference>
<keyword evidence="2" id="KW-0723">Serine/threonine-protein kinase</keyword>
<dbReference type="EMBL" id="CAJNOC010000916">
    <property type="protein sequence ID" value="CAF0816845.1"/>
    <property type="molecule type" value="Genomic_DNA"/>
</dbReference>
<evidence type="ECO:0000259" key="9">
    <source>
        <dbReference type="PROSITE" id="PS50011"/>
    </source>
</evidence>
<evidence type="ECO:0000256" key="3">
    <source>
        <dbReference type="ARBA" id="ARBA00022679"/>
    </source>
</evidence>
<keyword evidence="6" id="KW-0067">ATP-binding</keyword>
<dbReference type="PANTHER" id="PTHR22983">
    <property type="entry name" value="PROTEIN KINASE RELATED"/>
    <property type="match status" value="1"/>
</dbReference>
<dbReference type="GO" id="GO:0007224">
    <property type="term" value="P:smoothened signaling pathway"/>
    <property type="evidence" value="ECO:0007669"/>
    <property type="project" value="TreeGrafter"/>
</dbReference>
<dbReference type="Gene3D" id="1.10.510.10">
    <property type="entry name" value="Transferase(Phosphotransferase) domain 1"/>
    <property type="match status" value="1"/>
</dbReference>